<reference evidence="1" key="1">
    <citation type="submission" date="2018-05" db="EMBL/GenBank/DDBJ databases">
        <authorList>
            <person name="Lanie J.A."/>
            <person name="Ng W.-L."/>
            <person name="Kazmierczak K.M."/>
            <person name="Andrzejewski T.M."/>
            <person name="Davidsen T.M."/>
            <person name="Wayne K.J."/>
            <person name="Tettelin H."/>
            <person name="Glass J.I."/>
            <person name="Rusch D."/>
            <person name="Podicherti R."/>
            <person name="Tsui H.-C.T."/>
            <person name="Winkler M.E."/>
        </authorList>
    </citation>
    <scope>NUCLEOTIDE SEQUENCE</scope>
</reference>
<name>A0A383EMQ8_9ZZZZ</name>
<evidence type="ECO:0008006" key="2">
    <source>
        <dbReference type="Google" id="ProtNLM"/>
    </source>
</evidence>
<protein>
    <recommendedName>
        <fullName evidence="2">Lipid/polyisoprenoid-binding YceI-like domain-containing protein</fullName>
    </recommendedName>
</protein>
<sequence>MKTFLKYSMLILFLPMVAFGAELKLDSESFFDANFTIDSTYTSDGQNYQVSASGEAGPYGRVYLSYEFTDKQDLGGRGEYTGHAWTQNGETVVTATLQGIYVKKGKVFRLYGLNTVSDGTFHYAIGDIDFVGKTMNFKVANVQTD</sequence>
<organism evidence="1">
    <name type="scientific">marine metagenome</name>
    <dbReference type="NCBI Taxonomy" id="408172"/>
    <lineage>
        <taxon>unclassified sequences</taxon>
        <taxon>metagenomes</taxon>
        <taxon>ecological metagenomes</taxon>
    </lineage>
</organism>
<dbReference type="EMBL" id="UINC01227321">
    <property type="protein sequence ID" value="SVE58146.1"/>
    <property type="molecule type" value="Genomic_DNA"/>
</dbReference>
<gene>
    <name evidence="1" type="ORF">METZ01_LOCUS511000</name>
</gene>
<proteinExistence type="predicted"/>
<evidence type="ECO:0000313" key="1">
    <source>
        <dbReference type="EMBL" id="SVE58146.1"/>
    </source>
</evidence>
<accession>A0A383EMQ8</accession>
<dbReference type="AlphaFoldDB" id="A0A383EMQ8"/>